<dbReference type="InterPro" id="IPR050312">
    <property type="entry name" value="IolE/XylAMocC-like"/>
</dbReference>
<dbReference type="Pfam" id="PF01261">
    <property type="entry name" value="AP_endonuc_2"/>
    <property type="match status" value="1"/>
</dbReference>
<name>A0ABN0UF43_9ACTN</name>
<evidence type="ECO:0000313" key="2">
    <source>
        <dbReference type="EMBL" id="GAA0248537.1"/>
    </source>
</evidence>
<dbReference type="RefSeq" id="WP_344650098.1">
    <property type="nucleotide sequence ID" value="NZ_BAAAGX010000014.1"/>
</dbReference>
<dbReference type="PANTHER" id="PTHR12110">
    <property type="entry name" value="HYDROXYPYRUVATE ISOMERASE"/>
    <property type="match status" value="1"/>
</dbReference>
<organism evidence="2 3">
    <name type="scientific">Cryptosporangium japonicum</name>
    <dbReference type="NCBI Taxonomy" id="80872"/>
    <lineage>
        <taxon>Bacteria</taxon>
        <taxon>Bacillati</taxon>
        <taxon>Actinomycetota</taxon>
        <taxon>Actinomycetes</taxon>
        <taxon>Cryptosporangiales</taxon>
        <taxon>Cryptosporangiaceae</taxon>
        <taxon>Cryptosporangium</taxon>
    </lineage>
</organism>
<evidence type="ECO:0000259" key="1">
    <source>
        <dbReference type="Pfam" id="PF01261"/>
    </source>
</evidence>
<dbReference type="EMBL" id="BAAAGX010000014">
    <property type="protein sequence ID" value="GAA0248537.1"/>
    <property type="molecule type" value="Genomic_DNA"/>
</dbReference>
<sequence length="313" mass="34392">MKWAYALNQWNFRMDVFVRHEDHARAFKTIAACGFDHVELAAGTGRWDNLGRPEQIALNYGDDFRPMLNRCGIRGVSSFFWDPGQFAEEEGWAFRSTRNPADHDAIVESARPFVDFLAAVGGSQLVARPVGPAWMGPPVSADDLKVIGEVWNRVGEVAAASGVGVSLHYDCLGAVHSRAELEGLLAATDVGLALDTAELTVGGIDPVDFYRSHAGRVTHVQLKDTRFADAGEEYRMPGAESTMLKGGAGRRIERWFYELGTEGGLVDVKAFVGALRDHGYDGWVVVESDQGGNPAELVMLNRWYLNHELRGLL</sequence>
<accession>A0ABN0UF43</accession>
<dbReference type="SUPFAM" id="SSF51658">
    <property type="entry name" value="Xylose isomerase-like"/>
    <property type="match status" value="1"/>
</dbReference>
<gene>
    <name evidence="2" type="ORF">GCM10009539_37290</name>
</gene>
<comment type="caution">
    <text evidence="2">The sequence shown here is derived from an EMBL/GenBank/DDBJ whole genome shotgun (WGS) entry which is preliminary data.</text>
</comment>
<dbReference type="Gene3D" id="3.20.20.150">
    <property type="entry name" value="Divalent-metal-dependent TIM barrel enzymes"/>
    <property type="match status" value="1"/>
</dbReference>
<dbReference type="Proteomes" id="UP001500967">
    <property type="component" value="Unassembled WGS sequence"/>
</dbReference>
<evidence type="ECO:0000313" key="3">
    <source>
        <dbReference type="Proteomes" id="UP001500967"/>
    </source>
</evidence>
<feature type="domain" description="Xylose isomerase-like TIM barrel" evidence="1">
    <location>
        <begin position="27"/>
        <end position="291"/>
    </location>
</feature>
<proteinExistence type="predicted"/>
<dbReference type="InterPro" id="IPR013022">
    <property type="entry name" value="Xyl_isomerase-like_TIM-brl"/>
</dbReference>
<dbReference type="PANTHER" id="PTHR12110:SF41">
    <property type="entry name" value="INOSOSE DEHYDRATASE"/>
    <property type="match status" value="1"/>
</dbReference>
<reference evidence="2 3" key="1">
    <citation type="journal article" date="2019" name="Int. J. Syst. Evol. Microbiol.">
        <title>The Global Catalogue of Microorganisms (GCM) 10K type strain sequencing project: providing services to taxonomists for standard genome sequencing and annotation.</title>
        <authorList>
            <consortium name="The Broad Institute Genomics Platform"/>
            <consortium name="The Broad Institute Genome Sequencing Center for Infectious Disease"/>
            <person name="Wu L."/>
            <person name="Ma J."/>
        </authorList>
    </citation>
    <scope>NUCLEOTIDE SEQUENCE [LARGE SCALE GENOMIC DNA]</scope>
    <source>
        <strain evidence="2 3">JCM 10425</strain>
    </source>
</reference>
<protein>
    <recommendedName>
        <fullName evidence="1">Xylose isomerase-like TIM barrel domain-containing protein</fullName>
    </recommendedName>
</protein>
<dbReference type="InterPro" id="IPR036237">
    <property type="entry name" value="Xyl_isomerase-like_sf"/>
</dbReference>
<keyword evidence="3" id="KW-1185">Reference proteome</keyword>